<name>A0AAU9K5U5_9CILI</name>
<dbReference type="Proteomes" id="UP001162131">
    <property type="component" value="Unassembled WGS sequence"/>
</dbReference>
<feature type="compositionally biased region" description="Basic and acidic residues" evidence="1">
    <location>
        <begin position="365"/>
        <end position="387"/>
    </location>
</feature>
<evidence type="ECO:0000256" key="1">
    <source>
        <dbReference type="SAM" id="MobiDB-lite"/>
    </source>
</evidence>
<organism evidence="2 3">
    <name type="scientific">Blepharisma stoltei</name>
    <dbReference type="NCBI Taxonomy" id="1481888"/>
    <lineage>
        <taxon>Eukaryota</taxon>
        <taxon>Sar</taxon>
        <taxon>Alveolata</taxon>
        <taxon>Ciliophora</taxon>
        <taxon>Postciliodesmatophora</taxon>
        <taxon>Heterotrichea</taxon>
        <taxon>Heterotrichida</taxon>
        <taxon>Blepharismidae</taxon>
        <taxon>Blepharisma</taxon>
    </lineage>
</organism>
<gene>
    <name evidence="2" type="ORF">BSTOLATCC_MIC46532</name>
</gene>
<feature type="compositionally biased region" description="Basic and acidic residues" evidence="1">
    <location>
        <begin position="397"/>
        <end position="417"/>
    </location>
</feature>
<sequence>MSRRKNDYTVENKIQDIREDLQRLTSNYKSSDIKEQSPLEKYLEVKYPDPAFKISEITESPFIGTKESQDIKKESQLKSSYSVDDLKDFEGQPSISPKFSQNPKSKPYVSDYVAFGHNSKEPARHAEIIDPTISTAYREKTDFTMARRNDQGARYEITEKDASLRKTQGSRHSEQKYTEPINNLRASARGLEDKANDLENAKIALQEENTQLHQKLMNLEKDINYIESKSLSMRDEIKSLRSNNADLESQILNLKKEKVEYLRQIDELKRIENQKNSEIETAAMQKREFEERIQELKQLLHDSSMTKYKAFDFDEKENINSLHLKDEISELKNENNKLKNALKRKPSCDEIRKATKKIEQLENAIEDIRGQKRRRSESAKRTRERSPKLPPIRPRSASRERNRPRSASRERKHENSPIRHLTSATCAKIVRELMHEFSVESASLLIPSAKLALRDLKSQSHQRKLVERLRSLIIDCSPPGAFDKNPSLKRIWKWIRRLTEEYLQLKKESNQNATEKEVLIRLKKALSVENTEEIPRSLTKLLAENENLLLILNKVKAAFRLNTRVTLQELEKEIDRRL</sequence>
<keyword evidence="3" id="KW-1185">Reference proteome</keyword>
<proteinExistence type="predicted"/>
<protein>
    <submittedName>
        <fullName evidence="2">Uncharacterized protein</fullName>
    </submittedName>
</protein>
<feature type="region of interest" description="Disordered" evidence="1">
    <location>
        <begin position="365"/>
        <end position="420"/>
    </location>
</feature>
<comment type="caution">
    <text evidence="2">The sequence shown here is derived from an EMBL/GenBank/DDBJ whole genome shotgun (WGS) entry which is preliminary data.</text>
</comment>
<evidence type="ECO:0000313" key="3">
    <source>
        <dbReference type="Proteomes" id="UP001162131"/>
    </source>
</evidence>
<evidence type="ECO:0000313" key="2">
    <source>
        <dbReference type="EMBL" id="CAG9328535.1"/>
    </source>
</evidence>
<reference evidence="2" key="1">
    <citation type="submission" date="2021-09" db="EMBL/GenBank/DDBJ databases">
        <authorList>
            <consortium name="AG Swart"/>
            <person name="Singh M."/>
            <person name="Singh A."/>
            <person name="Seah K."/>
            <person name="Emmerich C."/>
        </authorList>
    </citation>
    <scope>NUCLEOTIDE SEQUENCE</scope>
    <source>
        <strain evidence="2">ATCC30299</strain>
    </source>
</reference>
<dbReference type="AlphaFoldDB" id="A0AAU9K5U5"/>
<dbReference type="Gene3D" id="1.20.5.170">
    <property type="match status" value="1"/>
</dbReference>
<accession>A0AAU9K5U5</accession>
<dbReference type="EMBL" id="CAJZBQ010000046">
    <property type="protein sequence ID" value="CAG9328535.1"/>
    <property type="molecule type" value="Genomic_DNA"/>
</dbReference>